<name>A0AAN5CF93_9BILA</name>
<dbReference type="AlphaFoldDB" id="A0AAN5CF93"/>
<gene>
    <name evidence="1" type="ORF">PMAYCL1PPCAC_14060</name>
</gene>
<keyword evidence="2" id="KW-1185">Reference proteome</keyword>
<sequence>DAKYCAEVITHDGRRQLLEMPTWQVSHFYKFRKYSKKLELLINMIIKVTEIIVRQHCWATIYYREIHEVISRRYTLTPSGYGKHQVA</sequence>
<proteinExistence type="predicted"/>
<protein>
    <submittedName>
        <fullName evidence="1">Uncharacterized protein</fullName>
    </submittedName>
</protein>
<feature type="non-terminal residue" evidence="1">
    <location>
        <position position="1"/>
    </location>
</feature>
<dbReference type="EMBL" id="BTRK01000003">
    <property type="protein sequence ID" value="GMR43865.1"/>
    <property type="molecule type" value="Genomic_DNA"/>
</dbReference>
<reference evidence="2" key="1">
    <citation type="submission" date="2022-10" db="EMBL/GenBank/DDBJ databases">
        <title>Genome assembly of Pristionchus species.</title>
        <authorList>
            <person name="Yoshida K."/>
            <person name="Sommer R.J."/>
        </authorList>
    </citation>
    <scope>NUCLEOTIDE SEQUENCE [LARGE SCALE GENOMIC DNA]</scope>
    <source>
        <strain evidence="2">RS5460</strain>
    </source>
</reference>
<organism evidence="1 2">
    <name type="scientific">Pristionchus mayeri</name>
    <dbReference type="NCBI Taxonomy" id="1317129"/>
    <lineage>
        <taxon>Eukaryota</taxon>
        <taxon>Metazoa</taxon>
        <taxon>Ecdysozoa</taxon>
        <taxon>Nematoda</taxon>
        <taxon>Chromadorea</taxon>
        <taxon>Rhabditida</taxon>
        <taxon>Rhabditina</taxon>
        <taxon>Diplogasteromorpha</taxon>
        <taxon>Diplogasteroidea</taxon>
        <taxon>Neodiplogasteridae</taxon>
        <taxon>Pristionchus</taxon>
    </lineage>
</organism>
<comment type="caution">
    <text evidence="1">The sequence shown here is derived from an EMBL/GenBank/DDBJ whole genome shotgun (WGS) entry which is preliminary data.</text>
</comment>
<dbReference type="Proteomes" id="UP001328107">
    <property type="component" value="Unassembled WGS sequence"/>
</dbReference>
<accession>A0AAN5CF93</accession>
<evidence type="ECO:0000313" key="2">
    <source>
        <dbReference type="Proteomes" id="UP001328107"/>
    </source>
</evidence>
<evidence type="ECO:0000313" key="1">
    <source>
        <dbReference type="EMBL" id="GMR43865.1"/>
    </source>
</evidence>